<dbReference type="RefSeq" id="WP_070430277.1">
    <property type="nucleotide sequence ID" value="NZ_VYWO01000001.1"/>
</dbReference>
<dbReference type="GO" id="GO:0016881">
    <property type="term" value="F:acid-amino acid ligase activity"/>
    <property type="evidence" value="ECO:0007669"/>
    <property type="project" value="InterPro"/>
</dbReference>
<evidence type="ECO:0000313" key="6">
    <source>
        <dbReference type="EMBL" id="KAA9302146.1"/>
    </source>
</evidence>
<proteinExistence type="inferred from homology"/>
<dbReference type="Gene3D" id="3.40.1190.10">
    <property type="entry name" value="Mur-like, catalytic domain"/>
    <property type="match status" value="1"/>
</dbReference>
<name>A0A5N1GP98_9LACT</name>
<keyword evidence="3" id="KW-0133">Cell shape</keyword>
<dbReference type="InterPro" id="IPR036565">
    <property type="entry name" value="Mur-like_cat_sf"/>
</dbReference>
<feature type="domain" description="Mur ligase central" evidence="5">
    <location>
        <begin position="112"/>
        <end position="322"/>
    </location>
</feature>
<sequence>MKANKLDSLAELLAKANEIVDMNWPGDLEVKQLSYDSREVEPGCLFFCKGAQFDPKFLDQAKAKGAIAYLGEAIYPQVDLPYCQVRDIRRVMPLLADAFYDSPYRAFELIGITGTKGKTTTTAYLHAMLDAYQEEKGQAPTAFLSSNRFDDGIDSGASQLTTPESLPLFRHFDHARQSQRAFMTMEVSSQALKYRRVDQVVFDVAAFLNISRDHISPNEHPTFEDYFQSKLKIFDQAKCAVLVKDSDHYDRILKAAQDSPSVESIITVSLTDTSADYYATAIKAQAGGQTFTLHDPEGQQEMTMSMQGSFNVENALVAIAIARHYGLSYRLINQALAQIKAPGRMEVFHSADGHVKAIVDFAHNLLSFEQLFHASKQMFPKHRYRIVFGAPGNRGIGRREDLPQVAAKEADAIYLTMDDPDTESVEAICQTLYQHVVEAGGQARVILDRPQAIHQAFVEAGADQVANVVLLAGKGDECFMKVNGKKEDYLGDVHYAQAELEAYDQAQLTSKSEKEED</sequence>
<dbReference type="SUPFAM" id="SSF53623">
    <property type="entry name" value="MurD-like peptide ligases, catalytic domain"/>
    <property type="match status" value="1"/>
</dbReference>
<dbReference type="SUPFAM" id="SSF53244">
    <property type="entry name" value="MurD-like peptide ligases, peptide-binding domain"/>
    <property type="match status" value="1"/>
</dbReference>
<comment type="caution">
    <text evidence="6">The sequence shown here is derived from an EMBL/GenBank/DDBJ whole genome shotgun (WGS) entry which is preliminary data.</text>
</comment>
<comment type="similarity">
    <text evidence="2">Belongs to the MurCDEF family. MurE subfamily.</text>
</comment>
<reference evidence="6 7" key="1">
    <citation type="submission" date="2019-09" db="EMBL/GenBank/DDBJ databases">
        <title>Draft genome sequence assemblies of isolates from the urinary tract.</title>
        <authorList>
            <person name="Mores C.R."/>
            <person name="Putonti C."/>
            <person name="Wolfe A.J."/>
        </authorList>
    </citation>
    <scope>NUCLEOTIDE SEQUENCE [LARGE SCALE GENOMIC DNA]</scope>
    <source>
        <strain evidence="6 7">UMB623</strain>
    </source>
</reference>
<evidence type="ECO:0000256" key="3">
    <source>
        <dbReference type="RuleBase" id="RU004135"/>
    </source>
</evidence>
<dbReference type="GO" id="GO:0071555">
    <property type="term" value="P:cell wall organization"/>
    <property type="evidence" value="ECO:0007669"/>
    <property type="project" value="UniProtKB-KW"/>
</dbReference>
<dbReference type="InterPro" id="IPR005761">
    <property type="entry name" value="UDP-N-AcMur-Glu-dNH2Pim_ligase"/>
</dbReference>
<comment type="pathway">
    <text evidence="1 3">Cell wall biogenesis; peptidoglycan biosynthesis.</text>
</comment>
<dbReference type="GO" id="GO:0005524">
    <property type="term" value="F:ATP binding"/>
    <property type="evidence" value="ECO:0007669"/>
    <property type="project" value="InterPro"/>
</dbReference>
<feature type="domain" description="Mur ligase C-terminal" evidence="4">
    <location>
        <begin position="343"/>
        <end position="475"/>
    </location>
</feature>
<dbReference type="STRING" id="119206.AWM72_07380"/>
<dbReference type="NCBIfam" id="TIGR01085">
    <property type="entry name" value="murE"/>
    <property type="match status" value="1"/>
</dbReference>
<dbReference type="PANTHER" id="PTHR23135">
    <property type="entry name" value="MUR LIGASE FAMILY MEMBER"/>
    <property type="match status" value="1"/>
</dbReference>
<dbReference type="Gene3D" id="3.40.1390.10">
    <property type="entry name" value="MurE/MurF, N-terminal domain"/>
    <property type="match status" value="1"/>
</dbReference>
<dbReference type="UniPathway" id="UPA00219"/>
<keyword evidence="3" id="KW-0573">Peptidoglycan synthesis</keyword>
<dbReference type="GO" id="GO:0005737">
    <property type="term" value="C:cytoplasm"/>
    <property type="evidence" value="ECO:0007669"/>
    <property type="project" value="UniProtKB-SubCell"/>
</dbReference>
<dbReference type="Pfam" id="PF02875">
    <property type="entry name" value="Mur_ligase_C"/>
    <property type="match status" value="1"/>
</dbReference>
<keyword evidence="3" id="KW-0131">Cell cycle</keyword>
<evidence type="ECO:0000256" key="1">
    <source>
        <dbReference type="ARBA" id="ARBA00004752"/>
    </source>
</evidence>
<dbReference type="InterPro" id="IPR004101">
    <property type="entry name" value="Mur_ligase_C"/>
</dbReference>
<accession>A0A5N1GP98</accession>
<evidence type="ECO:0000313" key="7">
    <source>
        <dbReference type="Proteomes" id="UP000327148"/>
    </source>
</evidence>
<gene>
    <name evidence="6" type="primary">murE</name>
    <name evidence="6" type="ORF">F6I03_02745</name>
</gene>
<dbReference type="InterPro" id="IPR013221">
    <property type="entry name" value="Mur_ligase_cen"/>
</dbReference>
<evidence type="ECO:0000256" key="2">
    <source>
        <dbReference type="ARBA" id="ARBA00005898"/>
    </source>
</evidence>
<dbReference type="OrthoDB" id="9800958at2"/>
<evidence type="ECO:0000259" key="5">
    <source>
        <dbReference type="Pfam" id="PF08245"/>
    </source>
</evidence>
<dbReference type="Pfam" id="PF08245">
    <property type="entry name" value="Mur_ligase_M"/>
    <property type="match status" value="1"/>
</dbReference>
<protein>
    <submittedName>
        <fullName evidence="6">UDP-N-acetylmuramyl-tripeptide synthetase</fullName>
    </submittedName>
</protein>
<dbReference type="GO" id="GO:0051301">
    <property type="term" value="P:cell division"/>
    <property type="evidence" value="ECO:0007669"/>
    <property type="project" value="UniProtKB-KW"/>
</dbReference>
<keyword evidence="3" id="KW-0132">Cell division</keyword>
<dbReference type="GO" id="GO:0008360">
    <property type="term" value="P:regulation of cell shape"/>
    <property type="evidence" value="ECO:0007669"/>
    <property type="project" value="UniProtKB-KW"/>
</dbReference>
<keyword evidence="3" id="KW-0961">Cell wall biogenesis/degradation</keyword>
<dbReference type="GO" id="GO:0009252">
    <property type="term" value="P:peptidoglycan biosynthetic process"/>
    <property type="evidence" value="ECO:0007669"/>
    <property type="project" value="UniProtKB-UniPathway"/>
</dbReference>
<dbReference type="InterPro" id="IPR036615">
    <property type="entry name" value="Mur_ligase_C_dom_sf"/>
</dbReference>
<evidence type="ECO:0000259" key="4">
    <source>
        <dbReference type="Pfam" id="PF02875"/>
    </source>
</evidence>
<dbReference type="Proteomes" id="UP000327148">
    <property type="component" value="Unassembled WGS sequence"/>
</dbReference>
<comment type="subcellular location">
    <subcellularLocation>
        <location evidence="3">Cytoplasm</location>
    </subcellularLocation>
</comment>
<dbReference type="AlphaFoldDB" id="A0A5N1GP98"/>
<dbReference type="PANTHER" id="PTHR23135:SF4">
    <property type="entry name" value="UDP-N-ACETYLMURAMOYL-L-ALANYL-D-GLUTAMATE--2,6-DIAMINOPIMELATE LIGASE MURE HOMOLOG, CHLOROPLASTIC"/>
    <property type="match status" value="1"/>
</dbReference>
<dbReference type="Gene3D" id="3.90.190.20">
    <property type="entry name" value="Mur ligase, C-terminal domain"/>
    <property type="match status" value="1"/>
</dbReference>
<organism evidence="6 7">
    <name type="scientific">Aerococcus sanguinicola</name>
    <dbReference type="NCBI Taxonomy" id="119206"/>
    <lineage>
        <taxon>Bacteria</taxon>
        <taxon>Bacillati</taxon>
        <taxon>Bacillota</taxon>
        <taxon>Bacilli</taxon>
        <taxon>Lactobacillales</taxon>
        <taxon>Aerococcaceae</taxon>
        <taxon>Aerococcus</taxon>
    </lineage>
</organism>
<dbReference type="EMBL" id="VYWO01000001">
    <property type="protein sequence ID" value="KAA9302146.1"/>
    <property type="molecule type" value="Genomic_DNA"/>
</dbReference>